<comment type="caution">
    <text evidence="3">The sequence shown here is derived from an EMBL/GenBank/DDBJ whole genome shotgun (WGS) entry which is preliminary data.</text>
</comment>
<dbReference type="AlphaFoldDB" id="A0A0R3JWS9"/>
<keyword evidence="1" id="KW-0812">Transmembrane</keyword>
<dbReference type="Gene3D" id="3.10.620.30">
    <property type="match status" value="1"/>
</dbReference>
<evidence type="ECO:0000313" key="4">
    <source>
        <dbReference type="Proteomes" id="UP000052015"/>
    </source>
</evidence>
<dbReference type="RefSeq" id="WP_057976135.1">
    <property type="nucleotide sequence ID" value="NZ_LKHP01000001.1"/>
</dbReference>
<keyword evidence="3" id="KW-0012">Acyltransferase</keyword>
<dbReference type="Pfam" id="PF01841">
    <property type="entry name" value="Transglut_core"/>
    <property type="match status" value="1"/>
</dbReference>
<feature type="transmembrane region" description="Helical" evidence="1">
    <location>
        <begin position="132"/>
        <end position="149"/>
    </location>
</feature>
<dbReference type="InterPro" id="IPR002931">
    <property type="entry name" value="Transglutaminase-like"/>
</dbReference>
<feature type="transmembrane region" description="Helical" evidence="1">
    <location>
        <begin position="60"/>
        <end position="83"/>
    </location>
</feature>
<organism evidence="3 4">
    <name type="scientific">Caloramator mitchellensis</name>
    <dbReference type="NCBI Taxonomy" id="908809"/>
    <lineage>
        <taxon>Bacteria</taxon>
        <taxon>Bacillati</taxon>
        <taxon>Bacillota</taxon>
        <taxon>Clostridia</taxon>
        <taxon>Eubacteriales</taxon>
        <taxon>Clostridiaceae</taxon>
        <taxon>Caloramator</taxon>
    </lineage>
</organism>
<feature type="transmembrane region" description="Helical" evidence="1">
    <location>
        <begin position="186"/>
        <end position="205"/>
    </location>
</feature>
<dbReference type="SUPFAM" id="SSF54001">
    <property type="entry name" value="Cysteine proteinases"/>
    <property type="match status" value="1"/>
</dbReference>
<keyword evidence="1" id="KW-1133">Transmembrane helix</keyword>
<reference evidence="3 4" key="1">
    <citation type="submission" date="2015-09" db="EMBL/GenBank/DDBJ databases">
        <title>Draft genome sequence of a Caloramator mitchellensis, a moderate thermophile from the Great Artesian Basin of Australia.</title>
        <authorList>
            <person name="Patel B.K."/>
        </authorList>
    </citation>
    <scope>NUCLEOTIDE SEQUENCE [LARGE SCALE GENOMIC DNA]</scope>
    <source>
        <strain evidence="3 4">VF08</strain>
    </source>
</reference>
<dbReference type="STRING" id="908809.ABG79_00174"/>
<name>A0A0R3JWS9_CALMK</name>
<dbReference type="InterPro" id="IPR052901">
    <property type="entry name" value="Bact_TGase-like"/>
</dbReference>
<dbReference type="PANTHER" id="PTHR42736">
    <property type="entry name" value="PROTEIN-GLUTAMINE GAMMA-GLUTAMYLTRANSFERASE"/>
    <property type="match status" value="1"/>
</dbReference>
<feature type="transmembrane region" description="Helical" evidence="1">
    <location>
        <begin position="9"/>
        <end position="31"/>
    </location>
</feature>
<evidence type="ECO:0000259" key="2">
    <source>
        <dbReference type="SMART" id="SM00460"/>
    </source>
</evidence>
<keyword evidence="3" id="KW-0808">Transferase</keyword>
<feature type="transmembrane region" description="Helical" evidence="1">
    <location>
        <begin position="580"/>
        <end position="600"/>
    </location>
</feature>
<proteinExistence type="predicted"/>
<feature type="transmembrane region" description="Helical" evidence="1">
    <location>
        <begin position="37"/>
        <end position="55"/>
    </location>
</feature>
<keyword evidence="1" id="KW-0472">Membrane</keyword>
<feature type="transmembrane region" description="Helical" evidence="1">
    <location>
        <begin position="155"/>
        <end position="174"/>
    </location>
</feature>
<gene>
    <name evidence="3" type="primary">tgpA</name>
    <name evidence="3" type="ORF">ABG79_00174</name>
</gene>
<protein>
    <submittedName>
        <fullName evidence="3">Protein-glutamine gamma-glutamyltransferase</fullName>
        <ecNumber evidence="3">2.3.2.13</ecNumber>
    </submittedName>
</protein>
<keyword evidence="4" id="KW-1185">Reference proteome</keyword>
<sequence length="717" mass="84773">MSKLNMDYFILFTILTSIIYSIFIKIGYISIGLSSNLAFNCFVFVGINIFLYLLFKYKYLLFLAIIFLLTYVKLNFQMIMHYLKNILPFYQSILENQGVISNYFDLYIKFFYITVIFLSIVVFYLTFIKKRTVYLLILGLGLFSFYDFFGIDTFRYYNIFLILWFYLFWMSRNINVEKNKIHDRNYLFKLISLFTIFIFITNFAIKILPVEKEGKGYKLIEIANEMGEKINPKEQVTVVFGLKSTGFQPDSNKLGGPIKLNHNKAITVYPNNYSGELYLRGVIKDYYDGQKWKKSSNNFITGSKTNYNREGLRKFEIQITPTNLVTYTAFNVLFPESIRNTWNNFLIDADYLETKHPHPANRNDKYYVDFASYDYSIYTDYIQNKKWPTFKYSQDRYYFDYLRVPDIVSNKVYELTMSVIKDSRNDLEAAKRIQDYLRENYSYDLKPSIPPDNVDFVEHFLFEEKRGYCVYFASAMAIMLRTAGIPSRYVEGFAINATPFKEIDVLNSDAHAWVEAYINGLGFVTFDPTPGHYTTIDYAFDVLKNQTEIQEKDNQTEKLKENRVVEDNEAISQSKKVKNFYFELFVAFILVILMLIIIIFKRNKISTSYFVSKIKFTSFALGVNYEGLTLEELLLNIGQKLNIDMSIILEILNRNLYDDYDLTLEDKELLKNKFTDLEKELIKYLGIGKFIINKMNYGRFLIINKIYRFLKVKKCKY</sequence>
<evidence type="ECO:0000313" key="3">
    <source>
        <dbReference type="EMBL" id="KRQ88009.1"/>
    </source>
</evidence>
<dbReference type="Proteomes" id="UP000052015">
    <property type="component" value="Unassembled WGS sequence"/>
</dbReference>
<feature type="transmembrane region" description="Helical" evidence="1">
    <location>
        <begin position="103"/>
        <end position="125"/>
    </location>
</feature>
<evidence type="ECO:0000256" key="1">
    <source>
        <dbReference type="SAM" id="Phobius"/>
    </source>
</evidence>
<dbReference type="GO" id="GO:0003810">
    <property type="term" value="F:protein-glutamine gamma-glutamyltransferase activity"/>
    <property type="evidence" value="ECO:0007669"/>
    <property type="project" value="UniProtKB-EC"/>
</dbReference>
<dbReference type="SMART" id="SM00460">
    <property type="entry name" value="TGc"/>
    <property type="match status" value="1"/>
</dbReference>
<dbReference type="EMBL" id="LKHP01000001">
    <property type="protein sequence ID" value="KRQ88009.1"/>
    <property type="molecule type" value="Genomic_DNA"/>
</dbReference>
<dbReference type="EC" id="2.3.2.13" evidence="3"/>
<dbReference type="InterPro" id="IPR038765">
    <property type="entry name" value="Papain-like_cys_pep_sf"/>
</dbReference>
<dbReference type="OrthoDB" id="9804872at2"/>
<dbReference type="PANTHER" id="PTHR42736:SF1">
    <property type="entry name" value="PROTEIN-GLUTAMINE GAMMA-GLUTAMYLTRANSFERASE"/>
    <property type="match status" value="1"/>
</dbReference>
<feature type="domain" description="Transglutaminase-like" evidence="2">
    <location>
        <begin position="461"/>
        <end position="530"/>
    </location>
</feature>
<accession>A0A0R3JWS9</accession>